<dbReference type="eggNOG" id="arCOG09123">
    <property type="taxonomic scope" value="Archaea"/>
</dbReference>
<evidence type="ECO:0000259" key="2">
    <source>
        <dbReference type="Pfam" id="PF03779"/>
    </source>
</evidence>
<feature type="transmembrane region" description="Helical" evidence="1">
    <location>
        <begin position="87"/>
        <end position="108"/>
    </location>
</feature>
<dbReference type="InterPro" id="IPR005530">
    <property type="entry name" value="SPW"/>
</dbReference>
<dbReference type="EMBL" id="AOIB01000013">
    <property type="protein sequence ID" value="ELY60466.1"/>
    <property type="molecule type" value="Genomic_DNA"/>
</dbReference>
<feature type="domain" description="SPW repeat-containing integral membrane" evidence="2">
    <location>
        <begin position="9"/>
        <end position="104"/>
    </location>
</feature>
<protein>
    <submittedName>
        <fullName evidence="3">SPW repeat-containing protein</fullName>
    </submittedName>
</protein>
<feature type="transmembrane region" description="Helical" evidence="1">
    <location>
        <begin position="31"/>
        <end position="50"/>
    </location>
</feature>
<comment type="caution">
    <text evidence="3">The sequence shown here is derived from an EMBL/GenBank/DDBJ whole genome shotgun (WGS) entry which is preliminary data.</text>
</comment>
<reference evidence="3 4" key="1">
    <citation type="journal article" date="2014" name="PLoS Genet.">
        <title>Phylogenetically driven sequencing of extremely halophilic archaea reveals strategies for static and dynamic osmo-response.</title>
        <authorList>
            <person name="Becker E.A."/>
            <person name="Seitzer P.M."/>
            <person name="Tritt A."/>
            <person name="Larsen D."/>
            <person name="Krusor M."/>
            <person name="Yao A.I."/>
            <person name="Wu D."/>
            <person name="Madern D."/>
            <person name="Eisen J.A."/>
            <person name="Darling A.E."/>
            <person name="Facciotti M.T."/>
        </authorList>
    </citation>
    <scope>NUCLEOTIDE SEQUENCE [LARGE SCALE GENOMIC DNA]</scope>
    <source>
        <strain evidence="3 4">DSM 10524</strain>
    </source>
</reference>
<proteinExistence type="predicted"/>
<accession>L9XGE3</accession>
<sequence length="121" mass="12272">MPPVPRLAGLAAVLGTWVFWSGVFVTGFGWIVTNNVLVGAAAAAFAAYTAARPSGGRLPAPVGPLIVLVAGAWTVAAPFVFGIEMGILFWSNVVAGALVAVLAAACLYGGRKLETDTPTTT</sequence>
<dbReference type="STRING" id="1227497.C491_04190"/>
<dbReference type="Pfam" id="PF03779">
    <property type="entry name" value="SPW"/>
    <property type="match status" value="1"/>
</dbReference>
<dbReference type="AlphaFoldDB" id="L9XGE3"/>
<evidence type="ECO:0000256" key="1">
    <source>
        <dbReference type="SAM" id="Phobius"/>
    </source>
</evidence>
<gene>
    <name evidence="3" type="ORF">C491_04190</name>
</gene>
<keyword evidence="1" id="KW-1133">Transmembrane helix</keyword>
<organism evidence="3 4">
    <name type="scientific">Natronococcus amylolyticus DSM 10524</name>
    <dbReference type="NCBI Taxonomy" id="1227497"/>
    <lineage>
        <taxon>Archaea</taxon>
        <taxon>Methanobacteriati</taxon>
        <taxon>Methanobacteriota</taxon>
        <taxon>Stenosarchaea group</taxon>
        <taxon>Halobacteria</taxon>
        <taxon>Halobacteriales</taxon>
        <taxon>Natrialbaceae</taxon>
        <taxon>Natronococcus</taxon>
    </lineage>
</organism>
<dbReference type="Proteomes" id="UP000011688">
    <property type="component" value="Unassembled WGS sequence"/>
</dbReference>
<evidence type="ECO:0000313" key="3">
    <source>
        <dbReference type="EMBL" id="ELY60466.1"/>
    </source>
</evidence>
<name>L9XGE3_9EURY</name>
<evidence type="ECO:0000313" key="4">
    <source>
        <dbReference type="Proteomes" id="UP000011688"/>
    </source>
</evidence>
<keyword evidence="1" id="KW-0472">Membrane</keyword>
<keyword evidence="4" id="KW-1185">Reference proteome</keyword>
<keyword evidence="1" id="KW-0812">Transmembrane</keyword>
<feature type="transmembrane region" description="Helical" evidence="1">
    <location>
        <begin position="62"/>
        <end position="81"/>
    </location>
</feature>
<feature type="transmembrane region" description="Helical" evidence="1">
    <location>
        <begin position="7"/>
        <end position="25"/>
    </location>
</feature>